<keyword evidence="1" id="KW-0456">Lyase</keyword>
<dbReference type="GO" id="GO:0061928">
    <property type="term" value="F:glutathione specific gamma-glutamylcyclotransferase activity"/>
    <property type="evidence" value="ECO:0007669"/>
    <property type="project" value="InterPro"/>
</dbReference>
<dbReference type="GO" id="GO:0005737">
    <property type="term" value="C:cytoplasm"/>
    <property type="evidence" value="ECO:0007669"/>
    <property type="project" value="TreeGrafter"/>
</dbReference>
<dbReference type="Pfam" id="PF04752">
    <property type="entry name" value="ChaC"/>
    <property type="match status" value="1"/>
</dbReference>
<keyword evidence="4" id="KW-1185">Reference proteome</keyword>
<dbReference type="PANTHER" id="PTHR12192">
    <property type="entry name" value="CATION TRANSPORT PROTEIN CHAC-RELATED"/>
    <property type="match status" value="1"/>
</dbReference>
<dbReference type="PANTHER" id="PTHR12192:SF19">
    <property type="entry name" value="GAMMA-GLUTAMYLCYCLOTRANSFERASE 2-2"/>
    <property type="match status" value="1"/>
</dbReference>
<dbReference type="AlphaFoldDB" id="A0AAD2AAY9"/>
<dbReference type="Proteomes" id="UP000834106">
    <property type="component" value="Chromosome 21"/>
</dbReference>
<name>A0AAD2AAY9_9LAMI</name>
<dbReference type="EMBL" id="OU503056">
    <property type="protein sequence ID" value="CAI9784741.1"/>
    <property type="molecule type" value="Genomic_DNA"/>
</dbReference>
<gene>
    <name evidence="3" type="ORF">FPE_LOCUS32171</name>
</gene>
<evidence type="ECO:0000313" key="3">
    <source>
        <dbReference type="EMBL" id="CAI9784741.1"/>
    </source>
</evidence>
<feature type="compositionally biased region" description="Polar residues" evidence="2">
    <location>
        <begin position="325"/>
        <end position="334"/>
    </location>
</feature>
<organism evidence="3 4">
    <name type="scientific">Fraxinus pennsylvanica</name>
    <dbReference type="NCBI Taxonomy" id="56036"/>
    <lineage>
        <taxon>Eukaryota</taxon>
        <taxon>Viridiplantae</taxon>
        <taxon>Streptophyta</taxon>
        <taxon>Embryophyta</taxon>
        <taxon>Tracheophyta</taxon>
        <taxon>Spermatophyta</taxon>
        <taxon>Magnoliopsida</taxon>
        <taxon>eudicotyledons</taxon>
        <taxon>Gunneridae</taxon>
        <taxon>Pentapetalae</taxon>
        <taxon>asterids</taxon>
        <taxon>lamiids</taxon>
        <taxon>Lamiales</taxon>
        <taxon>Oleaceae</taxon>
        <taxon>Oleeae</taxon>
        <taxon>Fraxinus</taxon>
    </lineage>
</organism>
<dbReference type="GO" id="GO:0006751">
    <property type="term" value="P:glutathione catabolic process"/>
    <property type="evidence" value="ECO:0007669"/>
    <property type="project" value="InterPro"/>
</dbReference>
<accession>A0AAD2AAY9</accession>
<sequence length="348" mass="38806">MGNPLQDLNCPLDDEDDDSAIIAIDDRATFQGKKESGKRLLDLNSLPEMEGYLAPHKLTRGTVFNTGIVLCKNYGKYCGYGGVVVTVMKISDGYLAVMEVVVRSLSFRERFRNPSPLYIFPSLSSIISQSVLKFLVSLPLDPDFSYFHTKDKKWRVFDLACIDHRGTPQHPARICALEQYDGAVCWGAAYCVRGGAENEKAAMEYLERRECEYDQKTLVDFYKEGDSEQSFLTGVIVFTSTQDKVSNKYYLGPAPLEDMAREIATANGPCGNNRDYIFLLEKAMFDIGHEDESVIELANEVKKVLGIVGGVPKEKKLLSPCSSTLKSHMASSSPLKLRPLPETVPLNR</sequence>
<reference evidence="3" key="1">
    <citation type="submission" date="2023-05" db="EMBL/GenBank/DDBJ databases">
        <authorList>
            <person name="Huff M."/>
        </authorList>
    </citation>
    <scope>NUCLEOTIDE SEQUENCE</scope>
</reference>
<evidence type="ECO:0008006" key="5">
    <source>
        <dbReference type="Google" id="ProtNLM"/>
    </source>
</evidence>
<evidence type="ECO:0000313" key="4">
    <source>
        <dbReference type="Proteomes" id="UP000834106"/>
    </source>
</evidence>
<evidence type="ECO:0000256" key="2">
    <source>
        <dbReference type="SAM" id="MobiDB-lite"/>
    </source>
</evidence>
<feature type="region of interest" description="Disordered" evidence="2">
    <location>
        <begin position="325"/>
        <end position="348"/>
    </location>
</feature>
<protein>
    <recommendedName>
        <fullName evidence="5">Gamma-glutamylcyclotransferase</fullName>
    </recommendedName>
</protein>
<evidence type="ECO:0000256" key="1">
    <source>
        <dbReference type="ARBA" id="ARBA00023239"/>
    </source>
</evidence>
<dbReference type="InterPro" id="IPR006840">
    <property type="entry name" value="ChaC"/>
</dbReference>
<proteinExistence type="predicted"/>